<dbReference type="PROSITE" id="PS50181">
    <property type="entry name" value="FBOX"/>
    <property type="match status" value="1"/>
</dbReference>
<dbReference type="Proteomes" id="UP000663887">
    <property type="component" value="Unassembled WGS sequence"/>
</dbReference>
<dbReference type="EMBL" id="CAJOBF010003945">
    <property type="protein sequence ID" value="CAF4117023.1"/>
    <property type="molecule type" value="Genomic_DNA"/>
</dbReference>
<dbReference type="EMBL" id="CAJNRG010003200">
    <property type="protein sequence ID" value="CAF2054119.1"/>
    <property type="molecule type" value="Genomic_DNA"/>
</dbReference>
<evidence type="ECO:0000313" key="3">
    <source>
        <dbReference type="EMBL" id="CAF4117023.1"/>
    </source>
</evidence>
<reference evidence="2" key="1">
    <citation type="submission" date="2021-02" db="EMBL/GenBank/DDBJ databases">
        <authorList>
            <person name="Nowell W R."/>
        </authorList>
    </citation>
    <scope>NUCLEOTIDE SEQUENCE</scope>
</reference>
<dbReference type="InterPro" id="IPR001810">
    <property type="entry name" value="F-box_dom"/>
</dbReference>
<feature type="domain" description="F-box" evidence="1">
    <location>
        <begin position="3"/>
        <end position="59"/>
    </location>
</feature>
<evidence type="ECO:0000259" key="1">
    <source>
        <dbReference type="PROSITE" id="PS50181"/>
    </source>
</evidence>
<organism evidence="2 4">
    <name type="scientific">Rotaria magnacalcarata</name>
    <dbReference type="NCBI Taxonomy" id="392030"/>
    <lineage>
        <taxon>Eukaryota</taxon>
        <taxon>Metazoa</taxon>
        <taxon>Spiralia</taxon>
        <taxon>Gnathifera</taxon>
        <taxon>Rotifera</taxon>
        <taxon>Eurotatoria</taxon>
        <taxon>Bdelloidea</taxon>
        <taxon>Philodinida</taxon>
        <taxon>Philodinidae</taxon>
        <taxon>Rotaria</taxon>
    </lineage>
</organism>
<evidence type="ECO:0000313" key="2">
    <source>
        <dbReference type="EMBL" id="CAF2054119.1"/>
    </source>
</evidence>
<accession>A0A816PX50</accession>
<sequence>MTNATFESLPNEVLLIIFGYLSTFDLCEAFLNVKNVRIENLITSIRHTLDVSLMHYDKLRQFLSKINEYTNRSVALIDSVVLHDSSACTMLCNHLETRLNDSEDSNDWFRSIKKLHILNSNSYGYGLVQPILKPLVYGTHTLKYLHLVFDRPAYSYPTILSELVLHRISVYSMILEVEQGHEYYPNELTKDFHKMQPLYWPNTVKLTLSIQHPSELVLLLKRDALPALEHLNVTNEDIHTVLPLSQYKPVSNIQFCEHDLRQTADGTRLRSLILRFITLRDATLLLGSLSMPLLEKLIIVDLYVHTLNHIDEFQKLCGPTHVPALKNLYFSFCFPQDMEHVWRKSSFHRNGEWPFDNIDCYIDESLIATGRLHDFATTTLFIVYKRPISVLLQHRRTLHNHRFATHASAPIFTTRRQSLLLTYDKIDKPDELFKTLQVLARCSVDKLHLKYRGDQANVSMASNCALSGNLFLRHLRSMTFDFELMSIKRSATVAIVKQILDVSPNLSDLVIDWSDFCHCSQTYSNLKHLHLILDRIYPEPKQHFDVRRLAQLAPHLCSLETSGANIMLDENLVKFVLKIIRQFDQLVYLTLNKNSLYKSKENKKVIFKETLIAAGHNRVFDCNNIRIQFYTRDTLYIWL</sequence>
<dbReference type="AlphaFoldDB" id="A0A816PX50"/>
<dbReference type="Proteomes" id="UP000663842">
    <property type="component" value="Unassembled WGS sequence"/>
</dbReference>
<gene>
    <name evidence="3" type="ORF">UXM345_LOCUS23174</name>
    <name evidence="2" type="ORF">XDN619_LOCUS9280</name>
</gene>
<comment type="caution">
    <text evidence="2">The sequence shown here is derived from an EMBL/GenBank/DDBJ whole genome shotgun (WGS) entry which is preliminary data.</text>
</comment>
<name>A0A816PX50_9BILA</name>
<proteinExistence type="predicted"/>
<protein>
    <recommendedName>
        <fullName evidence="1">F-box domain-containing protein</fullName>
    </recommendedName>
</protein>
<evidence type="ECO:0000313" key="4">
    <source>
        <dbReference type="Proteomes" id="UP000663887"/>
    </source>
</evidence>